<dbReference type="Ensembl" id="ENSNFUT00015026092.1">
    <property type="protein sequence ID" value="ENSNFUP00015024966.1"/>
    <property type="gene ID" value="ENSNFUG00015012069.1"/>
</dbReference>
<proteinExistence type="predicted"/>
<dbReference type="Proteomes" id="UP000694548">
    <property type="component" value="Unassembled WGS sequence"/>
</dbReference>
<evidence type="ECO:0000259" key="2">
    <source>
        <dbReference type="Pfam" id="PF01108"/>
    </source>
</evidence>
<dbReference type="OrthoDB" id="9932619at2759"/>
<name>A0A1A7ZLT2_NOTFU</name>
<dbReference type="EMBL" id="JAAVVJ010000010">
    <property type="protein sequence ID" value="KAF7214493.1"/>
    <property type="molecule type" value="Genomic_DNA"/>
</dbReference>
<dbReference type="EMBL" id="HADY01004495">
    <property type="protein sequence ID" value="SBP42980.1"/>
    <property type="molecule type" value="Transcribed_RNA"/>
</dbReference>
<keyword evidence="6" id="KW-1185">Reference proteome</keyword>
<feature type="domain" description="Fibronectin type-III" evidence="2">
    <location>
        <begin position="29"/>
        <end position="122"/>
    </location>
</feature>
<dbReference type="InterPro" id="IPR003961">
    <property type="entry name" value="FN3_dom"/>
</dbReference>
<evidence type="ECO:0000313" key="5">
    <source>
        <dbReference type="Ensembl" id="ENSNFUP00015024966.1"/>
    </source>
</evidence>
<reference evidence="5" key="4">
    <citation type="submission" date="2025-05" db="UniProtKB">
        <authorList>
            <consortium name="Ensembl"/>
        </authorList>
    </citation>
    <scope>IDENTIFICATION</scope>
</reference>
<keyword evidence="4" id="KW-0675">Receptor</keyword>
<dbReference type="AlphaFoldDB" id="A0A1A7ZLT2"/>
<dbReference type="InterPro" id="IPR050650">
    <property type="entry name" value="Type-II_Cytokine-TF_Rcpt"/>
</dbReference>
<dbReference type="PANTHER" id="PTHR20859:SF53">
    <property type="entry name" value="INTERLEUKIN-22 RECEPTOR SUBUNIT ALPHA-1"/>
    <property type="match status" value="1"/>
</dbReference>
<dbReference type="EMBL" id="HAEJ01017114">
    <property type="protein sequence ID" value="SBS57571.1"/>
    <property type="molecule type" value="Transcribed_RNA"/>
</dbReference>
<dbReference type="GO" id="GO:0005886">
    <property type="term" value="C:plasma membrane"/>
    <property type="evidence" value="ECO:0007669"/>
    <property type="project" value="TreeGrafter"/>
</dbReference>
<dbReference type="KEGG" id="nfu:107373625"/>
<dbReference type="Proteomes" id="UP000822369">
    <property type="component" value="Chromosome 10"/>
</dbReference>
<sequence length="312" mass="34886">MFGEINPAAEMDIRTLMSSWTRGGLLNIAVLVLVLILVRVVSEEVLVPPTRVHLNGSELKWTAGPVQDDVTYSVFYSNESSVWVPVPECDHTSLLTCHLSATRSLSECFRLRVQASRFRLESEPVEACSSHGSLCSPEVRLSAGPGSLTVLLSRNHSLFHEHADHAIHVIYFGAEGEELKEQEDASKPFRNLEVGRRFCVTVQFRLHGKAFGPASCKQCEVIPERILGGPEQKMIIATVVLVVLLVSLGVWLAYVFIYKHKWIKRILQPPYTIPDFFQEPISERTVPILCPSPLEERYDVVLSVTPRELGGD</sequence>
<feature type="transmembrane region" description="Helical" evidence="1">
    <location>
        <begin position="234"/>
        <end position="257"/>
    </location>
</feature>
<reference evidence="4" key="2">
    <citation type="submission" date="2016-06" db="EMBL/GenBank/DDBJ databases">
        <title>The genome of a short-lived fish provides insights into sex chromosome evolution and the genetic control of aging.</title>
        <authorList>
            <person name="Reichwald K."/>
            <person name="Felder M."/>
            <person name="Petzold A."/>
            <person name="Koch P."/>
            <person name="Groth M."/>
            <person name="Platzer M."/>
        </authorList>
    </citation>
    <scope>NUCLEOTIDE SEQUENCE</scope>
    <source>
        <tissue evidence="4">Brain</tissue>
    </source>
</reference>
<gene>
    <name evidence="4" type="primary">CRFB6</name>
    <name evidence="5" type="synonym">ifngr2</name>
    <name evidence="3" type="ORF">G4P62_019698</name>
</gene>
<dbReference type="OMA" id="ACSRHGD"/>
<protein>
    <submittedName>
        <fullName evidence="4">Cytokine receptor family member b6</fullName>
    </submittedName>
    <submittedName>
        <fullName evidence="5">Interferon gamma receptor 2</fullName>
    </submittedName>
    <submittedName>
        <fullName evidence="3">LOC107373625-like protein</fullName>
    </submittedName>
</protein>
<dbReference type="Pfam" id="PF01108">
    <property type="entry name" value="Tissue_fac"/>
    <property type="match status" value="1"/>
</dbReference>
<dbReference type="PANTHER" id="PTHR20859">
    <property type="entry name" value="INTERFERON/INTERLEUKIN RECEPTOR"/>
    <property type="match status" value="1"/>
</dbReference>
<reference evidence="4" key="1">
    <citation type="submission" date="2016-05" db="EMBL/GenBank/DDBJ databases">
        <authorList>
            <person name="Lavstsen T."/>
            <person name="Jespersen J.S."/>
        </authorList>
    </citation>
    <scope>NUCLEOTIDE SEQUENCE</scope>
    <source>
        <tissue evidence="4">Brain</tissue>
    </source>
</reference>
<accession>A0A1A7ZLT2</accession>
<feature type="transmembrane region" description="Helical" evidence="1">
    <location>
        <begin position="24"/>
        <end position="42"/>
    </location>
</feature>
<evidence type="ECO:0000313" key="6">
    <source>
        <dbReference type="Proteomes" id="UP000694548"/>
    </source>
</evidence>
<evidence type="ECO:0000256" key="1">
    <source>
        <dbReference type="SAM" id="Phobius"/>
    </source>
</evidence>
<keyword evidence="1" id="KW-0812">Transmembrane</keyword>
<evidence type="ECO:0000313" key="4">
    <source>
        <dbReference type="EMBL" id="SBP42980.1"/>
    </source>
</evidence>
<reference evidence="3" key="3">
    <citation type="submission" date="2020-03" db="EMBL/GenBank/DDBJ databases">
        <title>Intra-Species Differences in Population Size shape Life History and Genome Evolution.</title>
        <authorList>
            <person name="Willemsen D."/>
            <person name="Cui R."/>
            <person name="Valenzano D.R."/>
        </authorList>
    </citation>
    <scope>NUCLEOTIDE SEQUENCE</scope>
    <source>
        <strain evidence="3">GRZ</strain>
        <tissue evidence="3">Whole</tissue>
    </source>
</reference>
<dbReference type="GeneTree" id="ENSGT00510000051617"/>
<keyword evidence="1" id="KW-1133">Transmembrane helix</keyword>
<evidence type="ECO:0000313" key="3">
    <source>
        <dbReference type="EMBL" id="KAF7214493.1"/>
    </source>
</evidence>
<dbReference type="Gene3D" id="2.60.40.10">
    <property type="entry name" value="Immunoglobulins"/>
    <property type="match status" value="1"/>
</dbReference>
<organism evidence="4">
    <name type="scientific">Nothobranchius furzeri</name>
    <name type="common">Turquoise killifish</name>
    <dbReference type="NCBI Taxonomy" id="105023"/>
    <lineage>
        <taxon>Eukaryota</taxon>
        <taxon>Metazoa</taxon>
        <taxon>Chordata</taxon>
        <taxon>Craniata</taxon>
        <taxon>Vertebrata</taxon>
        <taxon>Euteleostomi</taxon>
        <taxon>Actinopterygii</taxon>
        <taxon>Neopterygii</taxon>
        <taxon>Teleostei</taxon>
        <taxon>Neoteleostei</taxon>
        <taxon>Acanthomorphata</taxon>
        <taxon>Ovalentaria</taxon>
        <taxon>Atherinomorphae</taxon>
        <taxon>Cyprinodontiformes</taxon>
        <taxon>Nothobranchiidae</taxon>
        <taxon>Nothobranchius</taxon>
    </lineage>
</organism>
<dbReference type="GO" id="GO:0004896">
    <property type="term" value="F:cytokine receptor activity"/>
    <property type="evidence" value="ECO:0007669"/>
    <property type="project" value="TreeGrafter"/>
</dbReference>
<keyword evidence="1" id="KW-0472">Membrane</keyword>
<dbReference type="Bgee" id="ENSNFUG00015012069">
    <property type="expression patterns" value="Expressed in liver and 3 other cell types or tissues"/>
</dbReference>
<dbReference type="InterPro" id="IPR013783">
    <property type="entry name" value="Ig-like_fold"/>
</dbReference>